<dbReference type="PANTHER" id="PTHR43235:SF1">
    <property type="entry name" value="GLUTAMINE AMIDOTRANSFERASE PB2B2.05-RELATED"/>
    <property type="match status" value="1"/>
</dbReference>
<keyword evidence="2" id="KW-1185">Reference proteome</keyword>
<dbReference type="PROSITE" id="PS51273">
    <property type="entry name" value="GATASE_TYPE_1"/>
    <property type="match status" value="1"/>
</dbReference>
<dbReference type="GO" id="GO:0016811">
    <property type="term" value="F:hydrolase activity, acting on carbon-nitrogen (but not peptide) bonds, in linear amides"/>
    <property type="evidence" value="ECO:0007669"/>
    <property type="project" value="InterPro"/>
</dbReference>
<dbReference type="PATRIC" id="fig|229920.5.peg.1534"/>
<evidence type="ECO:0000313" key="2">
    <source>
        <dbReference type="Proteomes" id="UP000050430"/>
    </source>
</evidence>
<evidence type="ECO:0000313" key="1">
    <source>
        <dbReference type="EMBL" id="KPL72933.1"/>
    </source>
</evidence>
<dbReference type="GO" id="GO:0005829">
    <property type="term" value="C:cytosol"/>
    <property type="evidence" value="ECO:0007669"/>
    <property type="project" value="TreeGrafter"/>
</dbReference>
<dbReference type="InterPro" id="IPR011697">
    <property type="entry name" value="Peptidase_C26"/>
</dbReference>
<dbReference type="RefSeq" id="WP_062420933.1">
    <property type="nucleotide sequence ID" value="NZ_BBYA01000008.1"/>
</dbReference>
<gene>
    <name evidence="1" type="ORF">ADM99_07820</name>
</gene>
<dbReference type="InterPro" id="IPR044668">
    <property type="entry name" value="PuuD-like"/>
</dbReference>
<reference evidence="1 2" key="1">
    <citation type="submission" date="2015-07" db="EMBL/GenBank/DDBJ databases">
        <title>Genome sequence of Leptolinea tardivitalis DSM 16556.</title>
        <authorList>
            <person name="Hemp J."/>
            <person name="Ward L.M."/>
            <person name="Pace L.A."/>
            <person name="Fischer W.W."/>
        </authorList>
    </citation>
    <scope>NUCLEOTIDE SEQUENCE [LARGE SCALE GENOMIC DNA]</scope>
    <source>
        <strain evidence="1 2">YMTK-2</strain>
    </source>
</reference>
<dbReference type="InterPro" id="IPR029062">
    <property type="entry name" value="Class_I_gatase-like"/>
</dbReference>
<dbReference type="STRING" id="229920.ADM99_07820"/>
<dbReference type="AlphaFoldDB" id="A0A0P6XDF8"/>
<dbReference type="Proteomes" id="UP000050430">
    <property type="component" value="Unassembled WGS sequence"/>
</dbReference>
<dbReference type="Gene3D" id="3.40.50.880">
    <property type="match status" value="1"/>
</dbReference>
<proteinExistence type="predicted"/>
<sequence>MDKPIIGVTISADENKDRTRELNLKEAYFTSIRRAGGEPVAFPMDTPVDKLSDVLSSMKGVLLSGGGDIDPEVFGGLPHPKVYGIDPARDAVEIALAKYCAKNKYPLLGICRGTQVINVALGGTLYTDITDQLPGALKHPCYPEKPRNYLAHSVMIKISTHLTAITRQSQMKVNSMHHQGIKDLAPDLTLSAIAPDGLIEGVELMFHPFFLGVQWHPECLPESPSDQAIFSAFVRAANPED</sequence>
<name>A0A0P6XDF8_9CHLR</name>
<dbReference type="OrthoDB" id="9813383at2"/>
<dbReference type="FunFam" id="3.40.50.880:FF:000030">
    <property type="entry name" value="Gamma-glutamyl-gamma-aminobutyrate hydrolase PuuD"/>
    <property type="match status" value="1"/>
</dbReference>
<organism evidence="1 2">
    <name type="scientific">Leptolinea tardivitalis</name>
    <dbReference type="NCBI Taxonomy" id="229920"/>
    <lineage>
        <taxon>Bacteria</taxon>
        <taxon>Bacillati</taxon>
        <taxon>Chloroflexota</taxon>
        <taxon>Anaerolineae</taxon>
        <taxon>Anaerolineales</taxon>
        <taxon>Anaerolineaceae</taxon>
        <taxon>Leptolinea</taxon>
    </lineage>
</organism>
<comment type="caution">
    <text evidence="1">The sequence shown here is derived from an EMBL/GenBank/DDBJ whole genome shotgun (WGS) entry which is preliminary data.</text>
</comment>
<dbReference type="EMBL" id="LGCK01000007">
    <property type="protein sequence ID" value="KPL72933.1"/>
    <property type="molecule type" value="Genomic_DNA"/>
</dbReference>
<dbReference type="SUPFAM" id="SSF52317">
    <property type="entry name" value="Class I glutamine amidotransferase-like"/>
    <property type="match status" value="1"/>
</dbReference>
<dbReference type="PANTHER" id="PTHR43235">
    <property type="entry name" value="GLUTAMINE AMIDOTRANSFERASE PB2B2.05-RELATED"/>
    <property type="match status" value="1"/>
</dbReference>
<dbReference type="CDD" id="cd01745">
    <property type="entry name" value="GATase1_2"/>
    <property type="match status" value="1"/>
</dbReference>
<dbReference type="Pfam" id="PF07722">
    <property type="entry name" value="Peptidase_C26"/>
    <property type="match status" value="1"/>
</dbReference>
<accession>A0A0P6XDF8</accession>
<protein>
    <submittedName>
        <fullName evidence="1">Uncharacterized protein</fullName>
    </submittedName>
</protein>